<dbReference type="OrthoDB" id="4859584at2"/>
<evidence type="ECO:0000256" key="1">
    <source>
        <dbReference type="SAM" id="MobiDB-lite"/>
    </source>
</evidence>
<feature type="compositionally biased region" description="Basic and acidic residues" evidence="1">
    <location>
        <begin position="50"/>
        <end position="73"/>
    </location>
</feature>
<dbReference type="EMBL" id="SGXD01000004">
    <property type="protein sequence ID" value="RZS82745.1"/>
    <property type="molecule type" value="Genomic_DNA"/>
</dbReference>
<evidence type="ECO:0000313" key="2">
    <source>
        <dbReference type="EMBL" id="RZS82745.1"/>
    </source>
</evidence>
<dbReference type="InterPro" id="IPR046156">
    <property type="entry name" value="DUF6158"/>
</dbReference>
<dbReference type="AlphaFoldDB" id="A0A4Q7NG05"/>
<dbReference type="RefSeq" id="WP_130493894.1">
    <property type="nucleotide sequence ID" value="NZ_SGXD01000004.1"/>
</dbReference>
<name>A0A4Q7NG05_9ACTN</name>
<protein>
    <submittedName>
        <fullName evidence="2">Uncharacterized protein</fullName>
    </submittedName>
</protein>
<proteinExistence type="predicted"/>
<dbReference type="Proteomes" id="UP000293638">
    <property type="component" value="Unassembled WGS sequence"/>
</dbReference>
<sequence>MTGVEPTALSEDDLLRELHSLHATRTETLRHGSDDALQAHTSRSAALEQEYLRRHPGREVDPERLREGARARG</sequence>
<gene>
    <name evidence="2" type="ORF">EV189_3140</name>
</gene>
<dbReference type="Pfam" id="PF19655">
    <property type="entry name" value="DUF6158"/>
    <property type="match status" value="1"/>
</dbReference>
<keyword evidence="3" id="KW-1185">Reference proteome</keyword>
<accession>A0A4Q7NG05</accession>
<evidence type="ECO:0000313" key="3">
    <source>
        <dbReference type="Proteomes" id="UP000293638"/>
    </source>
</evidence>
<comment type="caution">
    <text evidence="2">The sequence shown here is derived from an EMBL/GenBank/DDBJ whole genome shotgun (WGS) entry which is preliminary data.</text>
</comment>
<organism evidence="2 3">
    <name type="scientific">Motilibacter rhizosphaerae</name>
    <dbReference type="NCBI Taxonomy" id="598652"/>
    <lineage>
        <taxon>Bacteria</taxon>
        <taxon>Bacillati</taxon>
        <taxon>Actinomycetota</taxon>
        <taxon>Actinomycetes</taxon>
        <taxon>Motilibacterales</taxon>
        <taxon>Motilibacteraceae</taxon>
        <taxon>Motilibacter</taxon>
    </lineage>
</organism>
<reference evidence="2 3" key="1">
    <citation type="submission" date="2019-02" db="EMBL/GenBank/DDBJ databases">
        <title>Genomic Encyclopedia of Type Strains, Phase IV (KMG-IV): sequencing the most valuable type-strain genomes for metagenomic binning, comparative biology and taxonomic classification.</title>
        <authorList>
            <person name="Goeker M."/>
        </authorList>
    </citation>
    <scope>NUCLEOTIDE SEQUENCE [LARGE SCALE GENOMIC DNA]</scope>
    <source>
        <strain evidence="2 3">DSM 45622</strain>
    </source>
</reference>
<feature type="region of interest" description="Disordered" evidence="1">
    <location>
        <begin position="49"/>
        <end position="73"/>
    </location>
</feature>